<proteinExistence type="predicted"/>
<keyword evidence="2" id="KW-1185">Reference proteome</keyword>
<evidence type="ECO:0000313" key="2">
    <source>
        <dbReference type="Proteomes" id="UP000011841"/>
    </source>
</evidence>
<protein>
    <submittedName>
        <fullName evidence="1">Uncharacterized protein</fullName>
    </submittedName>
</protein>
<reference evidence="1 2" key="1">
    <citation type="journal article" date="2013" name="Appl. Environ. Microbiol.">
        <title>Genome analysis suggests that the soil oligotrophic bacterium Agromonas oligotrophica (Bradyrhizobium oligotrophicum) is a nitrogen-fixing symbiont of Aeschynomene indica.</title>
        <authorList>
            <person name="Okubo T."/>
            <person name="Fukushima S."/>
            <person name="Itakura M."/>
            <person name="Oshima K."/>
            <person name="Longtonglang A."/>
            <person name="Teaumroong N."/>
            <person name="Mitsui H."/>
            <person name="Hattori M."/>
            <person name="Hattori R."/>
            <person name="Hattori T."/>
            <person name="Minamisawa K."/>
        </authorList>
    </citation>
    <scope>NUCLEOTIDE SEQUENCE [LARGE SCALE GENOMIC DNA]</scope>
    <source>
        <strain evidence="1 2">S58</strain>
    </source>
</reference>
<dbReference type="GeneID" id="301816639"/>
<accession>M4Z610</accession>
<gene>
    <name evidence="1" type="ORF">S58_27580</name>
</gene>
<name>M4Z610_9BRAD</name>
<evidence type="ECO:0000313" key="1">
    <source>
        <dbReference type="EMBL" id="BAM88764.1"/>
    </source>
</evidence>
<sequence>MERSTALMSLVEGSIFHATTPNGASYICLVTLIANGQIWARRVTTQEPLVFDRTTGIAEVGDDSVMCTIDSTAPLPTDIHEVLLQLDRRYGAGHDPRLRREEMNALLFVGPFWRAHPL</sequence>
<dbReference type="AlphaFoldDB" id="M4Z610"/>
<dbReference type="OrthoDB" id="8481053at2"/>
<dbReference type="KEGG" id="aol:S58_27580"/>
<dbReference type="HOGENOM" id="CLU_2068604_0_0_5"/>
<dbReference type="EMBL" id="AP012603">
    <property type="protein sequence ID" value="BAM88764.1"/>
    <property type="molecule type" value="Genomic_DNA"/>
</dbReference>
<dbReference type="RefSeq" id="WP_015665886.1">
    <property type="nucleotide sequence ID" value="NC_020453.1"/>
</dbReference>
<dbReference type="eggNOG" id="ENOG5030S0M">
    <property type="taxonomic scope" value="Bacteria"/>
</dbReference>
<dbReference type="Proteomes" id="UP000011841">
    <property type="component" value="Chromosome"/>
</dbReference>
<organism evidence="1 2">
    <name type="scientific">Bradyrhizobium oligotrophicum S58</name>
    <dbReference type="NCBI Taxonomy" id="1245469"/>
    <lineage>
        <taxon>Bacteria</taxon>
        <taxon>Pseudomonadati</taxon>
        <taxon>Pseudomonadota</taxon>
        <taxon>Alphaproteobacteria</taxon>
        <taxon>Hyphomicrobiales</taxon>
        <taxon>Nitrobacteraceae</taxon>
        <taxon>Bradyrhizobium</taxon>
    </lineage>
</organism>